<accession>A0A2T6AHR3</accession>
<dbReference type="EMBL" id="QBKQ01000002">
    <property type="protein sequence ID" value="PTX43363.1"/>
    <property type="molecule type" value="Genomic_DNA"/>
</dbReference>
<keyword evidence="3" id="KW-1185">Reference proteome</keyword>
<dbReference type="InterPro" id="IPR011990">
    <property type="entry name" value="TPR-like_helical_dom_sf"/>
</dbReference>
<evidence type="ECO:0000256" key="1">
    <source>
        <dbReference type="SAM" id="SignalP"/>
    </source>
</evidence>
<evidence type="ECO:0000313" key="2">
    <source>
        <dbReference type="EMBL" id="PTX43363.1"/>
    </source>
</evidence>
<gene>
    <name evidence="2" type="ORF">C8P64_1890</name>
</gene>
<protein>
    <recommendedName>
        <fullName evidence="4">Tetratricopeptide repeat protein</fullName>
    </recommendedName>
</protein>
<feature type="signal peptide" evidence="1">
    <location>
        <begin position="1"/>
        <end position="18"/>
    </location>
</feature>
<dbReference type="RefSeq" id="WP_108171796.1">
    <property type="nucleotide sequence ID" value="NZ_QBKQ01000002.1"/>
</dbReference>
<keyword evidence="1" id="KW-0732">Signal</keyword>
<feature type="chain" id="PRO_5015787047" description="Tetratricopeptide repeat protein" evidence="1">
    <location>
        <begin position="19"/>
        <end position="209"/>
    </location>
</feature>
<dbReference type="Proteomes" id="UP000244174">
    <property type="component" value="Unassembled WGS sequence"/>
</dbReference>
<evidence type="ECO:0000313" key="3">
    <source>
        <dbReference type="Proteomes" id="UP000244174"/>
    </source>
</evidence>
<organism evidence="2 3">
    <name type="scientific">Christiangramia gaetbulicola</name>
    <dbReference type="NCBI Taxonomy" id="703340"/>
    <lineage>
        <taxon>Bacteria</taxon>
        <taxon>Pseudomonadati</taxon>
        <taxon>Bacteroidota</taxon>
        <taxon>Flavobacteriia</taxon>
        <taxon>Flavobacteriales</taxon>
        <taxon>Flavobacteriaceae</taxon>
        <taxon>Christiangramia</taxon>
    </lineage>
</organism>
<dbReference type="AlphaFoldDB" id="A0A2T6AHR3"/>
<evidence type="ECO:0008006" key="4">
    <source>
        <dbReference type="Google" id="ProtNLM"/>
    </source>
</evidence>
<proteinExistence type="predicted"/>
<comment type="caution">
    <text evidence="2">The sequence shown here is derived from an EMBL/GenBank/DDBJ whole genome shotgun (WGS) entry which is preliminary data.</text>
</comment>
<sequence>MKLIYTLLLVTLGMGLNAQNSYQIGMNKAFELWGKGDSAEAANLFERIGSAEKNNWLPYYYAAQLQIIGSFDMADPVLKERKLEKAQEILDQAKQYSEKDNAEVMVLQALLYTSYITLDPSVYGMKLSGTINEIYRKALELAPENPRVIFSKAEWDMGSARFFGEDPGKYCPEIEHSLELFSNFKPEAEFFPDWGQERAKMILANNCKK</sequence>
<name>A0A2T6AHR3_9FLAO</name>
<dbReference type="Gene3D" id="1.25.40.10">
    <property type="entry name" value="Tetratricopeptide repeat domain"/>
    <property type="match status" value="1"/>
</dbReference>
<dbReference type="OrthoDB" id="1150971at2"/>
<reference evidence="2 3" key="1">
    <citation type="submission" date="2018-04" db="EMBL/GenBank/DDBJ databases">
        <title>Genomic Encyclopedia of Archaeal and Bacterial Type Strains, Phase II (KMG-II): from individual species to whole genera.</title>
        <authorList>
            <person name="Goeker M."/>
        </authorList>
    </citation>
    <scope>NUCLEOTIDE SEQUENCE [LARGE SCALE GENOMIC DNA]</scope>
    <source>
        <strain evidence="2 3">DSM 23082</strain>
    </source>
</reference>